<feature type="region of interest" description="Disordered" evidence="1">
    <location>
        <begin position="264"/>
        <end position="393"/>
    </location>
</feature>
<dbReference type="Pfam" id="PF01522">
    <property type="entry name" value="Polysacc_deac_1"/>
    <property type="match status" value="1"/>
</dbReference>
<feature type="compositionally biased region" description="Basic and acidic residues" evidence="1">
    <location>
        <begin position="430"/>
        <end position="442"/>
    </location>
</feature>
<evidence type="ECO:0000256" key="1">
    <source>
        <dbReference type="SAM" id="MobiDB-lite"/>
    </source>
</evidence>
<feature type="compositionally biased region" description="Basic and acidic residues" evidence="1">
    <location>
        <begin position="466"/>
        <end position="495"/>
    </location>
</feature>
<feature type="chain" id="PRO_5003819026" description="NodB homology domain-containing protein" evidence="2">
    <location>
        <begin position="18"/>
        <end position="519"/>
    </location>
</feature>
<gene>
    <name evidence="4" type="ORF">EDEG_02700</name>
</gene>
<dbReference type="GO" id="GO:0016810">
    <property type="term" value="F:hydrolase activity, acting on carbon-nitrogen (but not peptide) bonds"/>
    <property type="evidence" value="ECO:0007669"/>
    <property type="project" value="InterPro"/>
</dbReference>
<keyword evidence="5" id="KW-1185">Reference proteome</keyword>
<dbReference type="InterPro" id="IPR002509">
    <property type="entry name" value="NODB_dom"/>
</dbReference>
<dbReference type="VEuPathDB" id="MicrosporidiaDB:EDEG_02700"/>
<dbReference type="EMBL" id="AFBI03000051">
    <property type="protein sequence ID" value="EJW02908.1"/>
    <property type="molecule type" value="Genomic_DNA"/>
</dbReference>
<dbReference type="Proteomes" id="UP000003163">
    <property type="component" value="Unassembled WGS sequence"/>
</dbReference>
<name>J8ZTA3_EDHAE</name>
<dbReference type="SUPFAM" id="SSF88713">
    <property type="entry name" value="Glycoside hydrolase/deacetylase"/>
    <property type="match status" value="1"/>
</dbReference>
<feature type="signal peptide" evidence="2">
    <location>
        <begin position="1"/>
        <end position="17"/>
    </location>
</feature>
<dbReference type="AlphaFoldDB" id="J8ZTA3"/>
<keyword evidence="2" id="KW-0732">Signal</keyword>
<feature type="domain" description="NodB homology" evidence="3">
    <location>
        <begin position="26"/>
        <end position="137"/>
    </location>
</feature>
<accession>J8ZTA3</accession>
<reference evidence="5" key="2">
    <citation type="submission" date="2015-07" db="EMBL/GenBank/DDBJ databases">
        <title>Contrasting host-pathogen interactions and genome evolution in two generalist and specialist microsporidian pathogens of mosquitoes.</title>
        <authorList>
            <consortium name="The Broad Institute Genomics Platform"/>
            <consortium name="The Broad Institute Genome Sequencing Center for Infectious Disease"/>
            <person name="Cuomo C.A."/>
            <person name="Sanscrainte N.D."/>
            <person name="Goldberg J.M."/>
            <person name="Heiman D."/>
            <person name="Young S."/>
            <person name="Zeng Q."/>
            <person name="Becnel J.J."/>
            <person name="Birren B.W."/>
        </authorList>
    </citation>
    <scope>NUCLEOTIDE SEQUENCE [LARGE SCALE GENOMIC DNA]</scope>
    <source>
        <strain evidence="5">USNM 41457</strain>
    </source>
</reference>
<feature type="compositionally biased region" description="Acidic residues" evidence="1">
    <location>
        <begin position="446"/>
        <end position="457"/>
    </location>
</feature>
<dbReference type="Gene3D" id="3.20.20.370">
    <property type="entry name" value="Glycoside hydrolase/deacetylase"/>
    <property type="match status" value="1"/>
</dbReference>
<dbReference type="InterPro" id="IPR011330">
    <property type="entry name" value="Glyco_hydro/deAcase_b/a-brl"/>
</dbReference>
<protein>
    <recommendedName>
        <fullName evidence="3">NodB homology domain-containing protein</fullName>
    </recommendedName>
</protein>
<feature type="region of interest" description="Disordered" evidence="1">
    <location>
        <begin position="426"/>
        <end position="496"/>
    </location>
</feature>
<dbReference type="OrthoDB" id="407355at2759"/>
<feature type="compositionally biased region" description="Basic and acidic residues" evidence="1">
    <location>
        <begin position="266"/>
        <end position="300"/>
    </location>
</feature>
<evidence type="ECO:0000259" key="3">
    <source>
        <dbReference type="Pfam" id="PF01522"/>
    </source>
</evidence>
<evidence type="ECO:0000313" key="4">
    <source>
        <dbReference type="EMBL" id="EJW02908.1"/>
    </source>
</evidence>
<proteinExistence type="predicted"/>
<evidence type="ECO:0000313" key="5">
    <source>
        <dbReference type="Proteomes" id="UP000003163"/>
    </source>
</evidence>
<dbReference type="GO" id="GO:0005975">
    <property type="term" value="P:carbohydrate metabolic process"/>
    <property type="evidence" value="ECO:0007669"/>
    <property type="project" value="InterPro"/>
</dbReference>
<organism evidence="4 5">
    <name type="scientific">Edhazardia aedis (strain USNM 41457)</name>
    <name type="common">Microsporidian parasite</name>
    <dbReference type="NCBI Taxonomy" id="1003232"/>
    <lineage>
        <taxon>Eukaryota</taxon>
        <taxon>Fungi</taxon>
        <taxon>Fungi incertae sedis</taxon>
        <taxon>Microsporidia</taxon>
        <taxon>Edhazardia</taxon>
    </lineage>
</organism>
<evidence type="ECO:0000256" key="2">
    <source>
        <dbReference type="SAM" id="SignalP"/>
    </source>
</evidence>
<sequence length="519" mass="58939">MLYQTCSLLMFLLRIYSKELIGSNPGLVSFSFDEGPSKHTSTVLNILKNLEISAMFHINPDLLPNSDISDRIISEGHLLGLSISENVVDSSIDEFERLVKRKADDFILKTGYIPKLIRLPRIGYTSEHVEIAEKLGFIVTKPSLDSEDIDIENFLVPFVMFVRRSNPEAQSLGIVFRDRMSSVHLNLTDVVEYLSNKGFSIVSPNVFYKIDGINLKATVNEIQSVFDRKKSYEIAVSNEIDKNGEKIAEVGEIKEDNTINITNTQEKNKVDAESKGSDSLVKNDSEKSFNQHSEKKKQEADQILNAESGKINEKKSEKTGLETSEKNDLGKTINEEEIAEKTNFSEKIISEESKKSQESAKKFTEESVDKENKLSSEEITQEHEQKKQDKQPIWIKKLNFNQIDEEPVDSAAIRQKELVAKLRSLINNETMEKQSKDSDTRNTNDNSDDDADNEDEENNKSKKQNKKDIKNEKKNSKIEKKLEKDEKKVSKDLKKLSKSGATSISLYWVVPFVCALACY</sequence>
<reference evidence="4 5" key="1">
    <citation type="submission" date="2011-08" db="EMBL/GenBank/DDBJ databases">
        <authorList>
            <person name="Liu Z.J."/>
            <person name="Shi F.L."/>
            <person name="Lu J.Q."/>
            <person name="Li M."/>
            <person name="Wang Z.L."/>
        </authorList>
    </citation>
    <scope>NUCLEOTIDE SEQUENCE [LARGE SCALE GENOMIC DNA]</scope>
    <source>
        <strain evidence="4 5">USNM 41457</strain>
    </source>
</reference>
<feature type="compositionally biased region" description="Basic and acidic residues" evidence="1">
    <location>
        <begin position="310"/>
        <end position="329"/>
    </location>
</feature>
<dbReference type="InParanoid" id="J8ZTA3"/>
<comment type="caution">
    <text evidence="4">The sequence shown here is derived from an EMBL/GenBank/DDBJ whole genome shotgun (WGS) entry which is preliminary data.</text>
</comment>
<feature type="compositionally biased region" description="Basic and acidic residues" evidence="1">
    <location>
        <begin position="339"/>
        <end position="390"/>
    </location>
</feature>
<dbReference type="HOGENOM" id="CLU_524799_0_0_1"/>